<organism evidence="2 3">
    <name type="scientific">Ascobolus immersus RN42</name>
    <dbReference type="NCBI Taxonomy" id="1160509"/>
    <lineage>
        <taxon>Eukaryota</taxon>
        <taxon>Fungi</taxon>
        <taxon>Dikarya</taxon>
        <taxon>Ascomycota</taxon>
        <taxon>Pezizomycotina</taxon>
        <taxon>Pezizomycetes</taxon>
        <taxon>Pezizales</taxon>
        <taxon>Ascobolaceae</taxon>
        <taxon>Ascobolus</taxon>
    </lineage>
</organism>
<dbReference type="STRING" id="1160509.A0A3N4HUX2"/>
<gene>
    <name evidence="2" type="ORF">BJ508DRAFT_174558</name>
</gene>
<dbReference type="Proteomes" id="UP000275078">
    <property type="component" value="Unassembled WGS sequence"/>
</dbReference>
<dbReference type="AlphaFoldDB" id="A0A3N4HUX2"/>
<dbReference type="EMBL" id="ML119732">
    <property type="protein sequence ID" value="RPA77057.1"/>
    <property type="molecule type" value="Genomic_DNA"/>
</dbReference>
<reference evidence="2 3" key="1">
    <citation type="journal article" date="2018" name="Nat. Ecol. Evol.">
        <title>Pezizomycetes genomes reveal the molecular basis of ectomycorrhizal truffle lifestyle.</title>
        <authorList>
            <person name="Murat C."/>
            <person name="Payen T."/>
            <person name="Noel B."/>
            <person name="Kuo A."/>
            <person name="Morin E."/>
            <person name="Chen J."/>
            <person name="Kohler A."/>
            <person name="Krizsan K."/>
            <person name="Balestrini R."/>
            <person name="Da Silva C."/>
            <person name="Montanini B."/>
            <person name="Hainaut M."/>
            <person name="Levati E."/>
            <person name="Barry K.W."/>
            <person name="Belfiori B."/>
            <person name="Cichocki N."/>
            <person name="Clum A."/>
            <person name="Dockter R.B."/>
            <person name="Fauchery L."/>
            <person name="Guy J."/>
            <person name="Iotti M."/>
            <person name="Le Tacon F."/>
            <person name="Lindquist E.A."/>
            <person name="Lipzen A."/>
            <person name="Malagnac F."/>
            <person name="Mello A."/>
            <person name="Molinier V."/>
            <person name="Miyauchi S."/>
            <person name="Poulain J."/>
            <person name="Riccioni C."/>
            <person name="Rubini A."/>
            <person name="Sitrit Y."/>
            <person name="Splivallo R."/>
            <person name="Traeger S."/>
            <person name="Wang M."/>
            <person name="Zifcakova L."/>
            <person name="Wipf D."/>
            <person name="Zambonelli A."/>
            <person name="Paolocci F."/>
            <person name="Nowrousian M."/>
            <person name="Ottonello S."/>
            <person name="Baldrian P."/>
            <person name="Spatafora J.W."/>
            <person name="Henrissat B."/>
            <person name="Nagy L.G."/>
            <person name="Aury J.M."/>
            <person name="Wincker P."/>
            <person name="Grigoriev I.V."/>
            <person name="Bonfante P."/>
            <person name="Martin F.M."/>
        </authorList>
    </citation>
    <scope>NUCLEOTIDE SEQUENCE [LARGE SCALE GENOMIC DNA]</scope>
    <source>
        <strain evidence="2 3">RN42</strain>
    </source>
</reference>
<evidence type="ECO:0000313" key="2">
    <source>
        <dbReference type="EMBL" id="RPA77057.1"/>
    </source>
</evidence>
<evidence type="ECO:0000256" key="1">
    <source>
        <dbReference type="SAM" id="MobiDB-lite"/>
    </source>
</evidence>
<name>A0A3N4HUX2_ASCIM</name>
<feature type="region of interest" description="Disordered" evidence="1">
    <location>
        <begin position="701"/>
        <end position="767"/>
    </location>
</feature>
<protein>
    <submittedName>
        <fullName evidence="2">Uncharacterized protein</fullName>
    </submittedName>
</protein>
<keyword evidence="3" id="KW-1185">Reference proteome</keyword>
<proteinExistence type="predicted"/>
<evidence type="ECO:0000313" key="3">
    <source>
        <dbReference type="Proteomes" id="UP000275078"/>
    </source>
</evidence>
<accession>A0A3N4HUX2</accession>
<sequence length="767" mass="88650">MPPGLFERPLPKPPTKEEVMQWDQTQVIDLVRNTIAYPLDEEDESRFESLLLDGETLLRVPYWNSDFWTVRKMSPRAAQYLNGVVQDLFDLWDTDDEEVDQMDPTLDGFAAWDRIRYMKWLADTEGWNLEAFSDPRQSFRLLFPHNCYQQLDFPLSEDGMFSFVGRPEIKLLYQKLINESRAPVTVYCYGTEGFGRSHILAALVILLILAGERVVYIPNCHRFLMSEPMELGAALLTTFHDSIARQEEIMRFRSTWHVMDFFERLDEKLIFVVDSCEALRRCDLSPGECAIEVYEEKCFTLSSDYTLSTSNLLARISRGSGRLLCSASASITWRKERSYRQHQMAREWVELNGGFDEVAMKTWWDLQTVTVDDGERRRIEFSNGRVPLLMMNEVESVSSGNDYNTGELYGYSKALRFAEVFKRLFMESPWKVKEYFALLKACLFGNPCANPDVNVLDHRYYFHDGATVRAITPWLRIAAQEAIHKSQPTVLKSSDYIFRIPDVEGNQWMIEQFAKGAMVASIRQMGIVTSDLNLPGPIGQHSLWELDSASFKVEDLVRRMYVPSYELQWPSFDLLVLNPKKRECSEELLVGVFPLKFTLDVDTASFQGTENMFFSNWDNIFNKIRFDGDQRRNASVDEVVYVWITPHGGPTTVFEKDQLWKCAANSDCWRTHPRYTRRIISLEDVNKELYEALLKAKAFPPRREPKPLTSLTHITRSPQPPSSKKSRKHSDKESSQAQTKKQKKAKSSEKATGAATTPRRPARSTRK</sequence>
<feature type="compositionally biased region" description="Low complexity" evidence="1">
    <location>
        <begin position="750"/>
        <end position="759"/>
    </location>
</feature>